<comment type="subcellular location">
    <subcellularLocation>
        <location evidence="1">Nucleus</location>
    </subcellularLocation>
</comment>
<dbReference type="GO" id="GO:0003677">
    <property type="term" value="F:DNA binding"/>
    <property type="evidence" value="ECO:0007669"/>
    <property type="project" value="TreeGrafter"/>
</dbReference>
<dbReference type="GO" id="GO:0000124">
    <property type="term" value="C:SAGA complex"/>
    <property type="evidence" value="ECO:0007669"/>
    <property type="project" value="InterPro"/>
</dbReference>
<dbReference type="SUPFAM" id="SSF47113">
    <property type="entry name" value="Histone-fold"/>
    <property type="match status" value="1"/>
</dbReference>
<dbReference type="PANTHER" id="PTHR12264:SF21">
    <property type="entry name" value="TRANSCRIPTION INITIATION FACTOR TFIID SUBUNIT 12"/>
    <property type="match status" value="1"/>
</dbReference>
<dbReference type="EMBL" id="JAODUO010000225">
    <property type="protein sequence ID" value="KAK2185735.1"/>
    <property type="molecule type" value="Genomic_DNA"/>
</dbReference>
<evidence type="ECO:0000256" key="7">
    <source>
        <dbReference type="SAM" id="MobiDB-lite"/>
    </source>
</evidence>
<evidence type="ECO:0000313" key="9">
    <source>
        <dbReference type="EMBL" id="KAK2185735.1"/>
    </source>
</evidence>
<dbReference type="Pfam" id="PF03847">
    <property type="entry name" value="TFIID_20kDa"/>
    <property type="match status" value="1"/>
</dbReference>
<keyword evidence="10" id="KW-1185">Reference proteome</keyword>
<dbReference type="PANTHER" id="PTHR12264">
    <property type="entry name" value="TRANSCRIPTION INITIATION FACTOR TFIID SUBUNIT 12"/>
    <property type="match status" value="1"/>
</dbReference>
<keyword evidence="4" id="KW-0805">Transcription regulation</keyword>
<evidence type="ECO:0000259" key="8">
    <source>
        <dbReference type="Pfam" id="PF03847"/>
    </source>
</evidence>
<evidence type="ECO:0000313" key="10">
    <source>
        <dbReference type="Proteomes" id="UP001209878"/>
    </source>
</evidence>
<dbReference type="GO" id="GO:0046982">
    <property type="term" value="F:protein heterodimerization activity"/>
    <property type="evidence" value="ECO:0007669"/>
    <property type="project" value="InterPro"/>
</dbReference>
<organism evidence="9 10">
    <name type="scientific">Ridgeia piscesae</name>
    <name type="common">Tubeworm</name>
    <dbReference type="NCBI Taxonomy" id="27915"/>
    <lineage>
        <taxon>Eukaryota</taxon>
        <taxon>Metazoa</taxon>
        <taxon>Spiralia</taxon>
        <taxon>Lophotrochozoa</taxon>
        <taxon>Annelida</taxon>
        <taxon>Polychaeta</taxon>
        <taxon>Sedentaria</taxon>
        <taxon>Canalipalpata</taxon>
        <taxon>Sabellida</taxon>
        <taxon>Siboglinidae</taxon>
        <taxon>Ridgeia</taxon>
    </lineage>
</organism>
<dbReference type="GO" id="GO:0005669">
    <property type="term" value="C:transcription factor TFIID complex"/>
    <property type="evidence" value="ECO:0007669"/>
    <property type="project" value="InterPro"/>
</dbReference>
<evidence type="ECO:0000256" key="6">
    <source>
        <dbReference type="ARBA" id="ARBA00023242"/>
    </source>
</evidence>
<reference evidence="9" key="1">
    <citation type="journal article" date="2023" name="Mol. Biol. Evol.">
        <title>Third-Generation Sequencing Reveals the Adaptive Role of the Epigenome in Three Deep-Sea Polychaetes.</title>
        <authorList>
            <person name="Perez M."/>
            <person name="Aroh O."/>
            <person name="Sun Y."/>
            <person name="Lan Y."/>
            <person name="Juniper S.K."/>
            <person name="Young C.R."/>
            <person name="Angers B."/>
            <person name="Qian P.Y."/>
        </authorList>
    </citation>
    <scope>NUCLEOTIDE SEQUENCE</scope>
    <source>
        <strain evidence="9">R07B-5</strain>
    </source>
</reference>
<evidence type="ECO:0000256" key="3">
    <source>
        <dbReference type="ARBA" id="ARBA00017484"/>
    </source>
</evidence>
<feature type="domain" description="Transcription initiation factor TFIID subunit 12" evidence="8">
    <location>
        <begin position="104"/>
        <end position="170"/>
    </location>
</feature>
<comment type="caution">
    <text evidence="9">The sequence shown here is derived from an EMBL/GenBank/DDBJ whole genome shotgun (WGS) entry which is preliminary data.</text>
</comment>
<feature type="region of interest" description="Disordered" evidence="7">
    <location>
        <begin position="65"/>
        <end position="94"/>
    </location>
</feature>
<dbReference type="GO" id="GO:0017025">
    <property type="term" value="F:TBP-class protein binding"/>
    <property type="evidence" value="ECO:0007669"/>
    <property type="project" value="TreeGrafter"/>
</dbReference>
<evidence type="ECO:0000256" key="5">
    <source>
        <dbReference type="ARBA" id="ARBA00023163"/>
    </source>
</evidence>
<protein>
    <recommendedName>
        <fullName evidence="3">Transcription initiation factor TFIID subunit 12</fullName>
    </recommendedName>
</protein>
<comment type="similarity">
    <text evidence="2">Belongs to the TAF12 family.</text>
</comment>
<proteinExistence type="inferred from homology"/>
<keyword evidence="6" id="KW-0539">Nucleus</keyword>
<dbReference type="AlphaFoldDB" id="A0AAD9UDW3"/>
<gene>
    <name evidence="9" type="ORF">NP493_225g03023</name>
</gene>
<sequence>MEGVSLGGSSLATTAAAAPSGVVAAAPLLSVGQPAPPSVGVNGPVVVKMNVAVTGSPSVPTMVTGSPHPQPVLQPSHTPALQPSHAAVRQPAPPQQLENKVLDKRRLQELVKEIDPLEQLDEDVEEMLMQIADDFIDNVVTASCLIAKHRKSNTVEVKDVQLHLERSWNMWIPGFGSEELRPYKKSTTTEAHKQRMALLRKTLKKY</sequence>
<dbReference type="Proteomes" id="UP001209878">
    <property type="component" value="Unassembled WGS sequence"/>
</dbReference>
<dbReference type="InterPro" id="IPR037794">
    <property type="entry name" value="TAF12"/>
</dbReference>
<dbReference type="GO" id="GO:0051123">
    <property type="term" value="P:RNA polymerase II preinitiation complex assembly"/>
    <property type="evidence" value="ECO:0007669"/>
    <property type="project" value="TreeGrafter"/>
</dbReference>
<dbReference type="Gene3D" id="1.10.20.10">
    <property type="entry name" value="Histone, subunit A"/>
    <property type="match status" value="1"/>
</dbReference>
<dbReference type="InterPro" id="IPR009072">
    <property type="entry name" value="Histone-fold"/>
</dbReference>
<accession>A0AAD9UDW3</accession>
<evidence type="ECO:0000256" key="4">
    <source>
        <dbReference type="ARBA" id="ARBA00023015"/>
    </source>
</evidence>
<dbReference type="InterPro" id="IPR003228">
    <property type="entry name" value="TFIID_TAF12_dom"/>
</dbReference>
<name>A0AAD9UDW3_RIDPI</name>
<keyword evidence="5" id="KW-0804">Transcription</keyword>
<dbReference type="FunFam" id="1.10.20.10:FF:000011">
    <property type="entry name" value="Transcription initiation factor TFIID subunit 12"/>
    <property type="match status" value="1"/>
</dbReference>
<dbReference type="CDD" id="cd07981">
    <property type="entry name" value="HFD_TAF12"/>
    <property type="match status" value="1"/>
</dbReference>
<evidence type="ECO:0000256" key="1">
    <source>
        <dbReference type="ARBA" id="ARBA00004123"/>
    </source>
</evidence>
<evidence type="ECO:0000256" key="2">
    <source>
        <dbReference type="ARBA" id="ARBA00007530"/>
    </source>
</evidence>